<evidence type="ECO:0000313" key="8">
    <source>
        <dbReference type="Proteomes" id="UP001175000"/>
    </source>
</evidence>
<keyword evidence="3 6" id="KW-1133">Transmembrane helix</keyword>
<reference evidence="7" key="1">
    <citation type="submission" date="2023-06" db="EMBL/GenBank/DDBJ databases">
        <title>Genome-scale phylogeny and comparative genomics of the fungal order Sordariales.</title>
        <authorList>
            <consortium name="Lawrence Berkeley National Laboratory"/>
            <person name="Hensen N."/>
            <person name="Bonometti L."/>
            <person name="Westerberg I."/>
            <person name="Brannstrom I.O."/>
            <person name="Guillou S."/>
            <person name="Cros-Aarteil S."/>
            <person name="Calhoun S."/>
            <person name="Haridas S."/>
            <person name="Kuo A."/>
            <person name="Mondo S."/>
            <person name="Pangilinan J."/>
            <person name="Riley R."/>
            <person name="Labutti K."/>
            <person name="Andreopoulos B."/>
            <person name="Lipzen A."/>
            <person name="Chen C."/>
            <person name="Yanf M."/>
            <person name="Daum C."/>
            <person name="Ng V."/>
            <person name="Clum A."/>
            <person name="Steindorff A."/>
            <person name="Ohm R."/>
            <person name="Martin F."/>
            <person name="Silar P."/>
            <person name="Natvig D."/>
            <person name="Lalanne C."/>
            <person name="Gautier V."/>
            <person name="Ament-Velasquez S.L."/>
            <person name="Kruys A."/>
            <person name="Hutchinson M.I."/>
            <person name="Powell A.J."/>
            <person name="Barry K."/>
            <person name="Miller A.N."/>
            <person name="Grigoriev I.V."/>
            <person name="Debuchy R."/>
            <person name="Gladieux P."/>
            <person name="Thoren M.H."/>
            <person name="Johannesson H."/>
        </authorList>
    </citation>
    <scope>NUCLEOTIDE SEQUENCE</scope>
    <source>
        <strain evidence="7">CBS 606.72</strain>
    </source>
</reference>
<accession>A0AA39WFZ3</accession>
<dbReference type="AlphaFoldDB" id="A0AA39WFZ3"/>
<name>A0AA39WFZ3_9PEZI</name>
<keyword evidence="8" id="KW-1185">Reference proteome</keyword>
<feature type="compositionally biased region" description="Polar residues" evidence="5">
    <location>
        <begin position="321"/>
        <end position="331"/>
    </location>
</feature>
<evidence type="ECO:0000256" key="3">
    <source>
        <dbReference type="ARBA" id="ARBA00022989"/>
    </source>
</evidence>
<keyword evidence="4 6" id="KW-0472">Membrane</keyword>
<dbReference type="Proteomes" id="UP001175000">
    <property type="component" value="Unassembled WGS sequence"/>
</dbReference>
<dbReference type="GO" id="GO:0016020">
    <property type="term" value="C:membrane"/>
    <property type="evidence" value="ECO:0007669"/>
    <property type="project" value="UniProtKB-SubCell"/>
</dbReference>
<evidence type="ECO:0000313" key="7">
    <source>
        <dbReference type="EMBL" id="KAK0614684.1"/>
    </source>
</evidence>
<dbReference type="InterPro" id="IPR051694">
    <property type="entry name" value="Immunoregulatory_rcpt-like"/>
</dbReference>
<gene>
    <name evidence="7" type="ORF">B0T14DRAFT_570590</name>
</gene>
<proteinExistence type="predicted"/>
<feature type="region of interest" description="Disordered" evidence="5">
    <location>
        <begin position="240"/>
        <end position="348"/>
    </location>
</feature>
<keyword evidence="2 6" id="KW-0812">Transmembrane</keyword>
<sequence>MASINVSHGTCYSDQGVEADAAFIPCGNDAFGHVTCCGRGDWCLMSNACYNQEFGITYLQGCSDPDYQDPSCPDKSVFPGYPWLGLVYCNGTSRQWAACPQKKKPEALTSPDFCYCPATERPIAFTADSVIQARASLPTATGETIAWVAGFAPIAPTTATTSLPTTHTPSSTSTRPLSTTSSAGTEATASGSTPSPSGLSSGASIGIGVGIGLGGVLALIALAILLARLRRKKRNKLAAAELNDNEPKQPKAELSAGHGQSDNGNGSGSPAPWGVQPGSPSTMSPSELDPASPRPWSMSSELEGRRVGTFAEVTQEGGSGSPAQGVSPSSRSGERTFVPYRPVLELPG</sequence>
<feature type="region of interest" description="Disordered" evidence="5">
    <location>
        <begin position="159"/>
        <end position="199"/>
    </location>
</feature>
<evidence type="ECO:0000256" key="6">
    <source>
        <dbReference type="SAM" id="Phobius"/>
    </source>
</evidence>
<organism evidence="7 8">
    <name type="scientific">Immersiella caudata</name>
    <dbReference type="NCBI Taxonomy" id="314043"/>
    <lineage>
        <taxon>Eukaryota</taxon>
        <taxon>Fungi</taxon>
        <taxon>Dikarya</taxon>
        <taxon>Ascomycota</taxon>
        <taxon>Pezizomycotina</taxon>
        <taxon>Sordariomycetes</taxon>
        <taxon>Sordariomycetidae</taxon>
        <taxon>Sordariales</taxon>
        <taxon>Lasiosphaeriaceae</taxon>
        <taxon>Immersiella</taxon>
    </lineage>
</organism>
<protein>
    <submittedName>
        <fullName evidence="7">Uncharacterized protein</fullName>
    </submittedName>
</protein>
<feature type="transmembrane region" description="Helical" evidence="6">
    <location>
        <begin position="205"/>
        <end position="227"/>
    </location>
</feature>
<evidence type="ECO:0000256" key="1">
    <source>
        <dbReference type="ARBA" id="ARBA00004167"/>
    </source>
</evidence>
<comment type="caution">
    <text evidence="7">The sequence shown here is derived from an EMBL/GenBank/DDBJ whole genome shotgun (WGS) entry which is preliminary data.</text>
</comment>
<dbReference type="PANTHER" id="PTHR15549">
    <property type="entry name" value="PAIRED IMMUNOGLOBULIN-LIKE TYPE 2 RECEPTOR"/>
    <property type="match status" value="1"/>
</dbReference>
<evidence type="ECO:0000256" key="4">
    <source>
        <dbReference type="ARBA" id="ARBA00023136"/>
    </source>
</evidence>
<dbReference type="EMBL" id="JAULSU010000006">
    <property type="protein sequence ID" value="KAK0614684.1"/>
    <property type="molecule type" value="Genomic_DNA"/>
</dbReference>
<evidence type="ECO:0000256" key="2">
    <source>
        <dbReference type="ARBA" id="ARBA00022692"/>
    </source>
</evidence>
<comment type="subcellular location">
    <subcellularLocation>
        <location evidence="1">Membrane</location>
        <topology evidence="1">Single-pass membrane protein</topology>
    </subcellularLocation>
</comment>
<evidence type="ECO:0000256" key="5">
    <source>
        <dbReference type="SAM" id="MobiDB-lite"/>
    </source>
</evidence>
<dbReference type="GO" id="GO:0071944">
    <property type="term" value="C:cell periphery"/>
    <property type="evidence" value="ECO:0007669"/>
    <property type="project" value="UniProtKB-ARBA"/>
</dbReference>